<reference evidence="1 2" key="1">
    <citation type="journal article" date="2014" name="PLoS ONE">
        <title>The first complete genome sequence of the class fimbriimonadia in the phylum armatimonadetes.</title>
        <authorList>
            <person name="Hu Z.Y."/>
            <person name="Wang Y.Z."/>
            <person name="Im W.T."/>
            <person name="Wang S.Y."/>
            <person name="Zhao G.P."/>
            <person name="Zheng H.J."/>
            <person name="Quan Z.X."/>
        </authorList>
    </citation>
    <scope>NUCLEOTIDE SEQUENCE [LARGE SCALE GENOMIC DNA]</scope>
    <source>
        <strain evidence="1">Gsoil 348</strain>
    </source>
</reference>
<keyword evidence="2" id="KW-1185">Reference proteome</keyword>
<evidence type="ECO:0000313" key="1">
    <source>
        <dbReference type="EMBL" id="AIE86513.1"/>
    </source>
</evidence>
<dbReference type="EMBL" id="CP007139">
    <property type="protein sequence ID" value="AIE86513.1"/>
    <property type="molecule type" value="Genomic_DNA"/>
</dbReference>
<name>A0A068NSJ8_FIMGI</name>
<dbReference type="KEGG" id="fgi:OP10G_3145"/>
<organism evidence="1 2">
    <name type="scientific">Fimbriimonas ginsengisoli Gsoil 348</name>
    <dbReference type="NCBI Taxonomy" id="661478"/>
    <lineage>
        <taxon>Bacteria</taxon>
        <taxon>Bacillati</taxon>
        <taxon>Armatimonadota</taxon>
        <taxon>Fimbriimonadia</taxon>
        <taxon>Fimbriimonadales</taxon>
        <taxon>Fimbriimonadaceae</taxon>
        <taxon>Fimbriimonas</taxon>
    </lineage>
</organism>
<sequence length="241" mass="24051">MSRSIIKFGILATIVGALYGCGGSSGQTASVDYSAFAGTYSAAYTRSTGAMTIAVATNGLITITIVDSIQGTFVGTGIANHVGGFFITANGANNKQVTVNGTLKGTGLGRTAQGTIAGSISVPYNAPFLNSPDVTVYANHYEGGYKQGAAGNDWSGDVAANGSFTGTLLIDGGASTVDLTGNVYSNGSFKFTGSGGGTSYTAQGNFALSTNQSVVTNGTLVGVKNGTKVTGDWFGHNAIGG</sequence>
<dbReference type="RefSeq" id="WP_025229528.1">
    <property type="nucleotide sequence ID" value="NZ_CP007139.1"/>
</dbReference>
<dbReference type="AlphaFoldDB" id="A0A068NSJ8"/>
<protein>
    <submittedName>
        <fullName evidence="1">Uncharacterized protein</fullName>
    </submittedName>
</protein>
<dbReference type="HOGENOM" id="CLU_1150508_0_0_0"/>
<gene>
    <name evidence="1" type="ORF">OP10G_3145</name>
</gene>
<dbReference type="PROSITE" id="PS51257">
    <property type="entry name" value="PROKAR_LIPOPROTEIN"/>
    <property type="match status" value="1"/>
</dbReference>
<accession>A0A068NSJ8</accession>
<dbReference type="Proteomes" id="UP000027982">
    <property type="component" value="Chromosome"/>
</dbReference>
<proteinExistence type="predicted"/>
<evidence type="ECO:0000313" key="2">
    <source>
        <dbReference type="Proteomes" id="UP000027982"/>
    </source>
</evidence>